<evidence type="ECO:0000313" key="3">
    <source>
        <dbReference type="EMBL" id="CAA9260297.1"/>
    </source>
</evidence>
<dbReference type="Pfam" id="PF07883">
    <property type="entry name" value="Cupin_2"/>
    <property type="match status" value="1"/>
</dbReference>
<gene>
    <name evidence="3" type="ORF">AVDCRST_MAG10-2715</name>
</gene>
<dbReference type="InterPro" id="IPR051610">
    <property type="entry name" value="GPI/OXD"/>
</dbReference>
<accession>A0A6J4IVD8</accession>
<protein>
    <recommendedName>
        <fullName evidence="2">Cupin type-2 domain-containing protein</fullName>
    </recommendedName>
</protein>
<proteinExistence type="predicted"/>
<feature type="domain" description="Cupin type-2" evidence="2">
    <location>
        <begin position="8"/>
        <end position="56"/>
    </location>
</feature>
<sequence>MPYDYLQEDDEWVVVLAGTGMVEVDGHRQTLGPGDWAFLPAGVPHRVVCTEAGTSWLAVHTPPA</sequence>
<evidence type="ECO:0000259" key="2">
    <source>
        <dbReference type="Pfam" id="PF07883"/>
    </source>
</evidence>
<keyword evidence="1" id="KW-0479">Metal-binding</keyword>
<dbReference type="Gene3D" id="2.60.120.10">
    <property type="entry name" value="Jelly Rolls"/>
    <property type="match status" value="1"/>
</dbReference>
<dbReference type="PANTHER" id="PTHR35848:SF6">
    <property type="entry name" value="CUPIN TYPE-2 DOMAIN-CONTAINING PROTEIN"/>
    <property type="match status" value="1"/>
</dbReference>
<name>A0A6J4IVD8_9ACTN</name>
<reference evidence="3" key="1">
    <citation type="submission" date="2020-02" db="EMBL/GenBank/DDBJ databases">
        <authorList>
            <person name="Meier V. D."/>
        </authorList>
    </citation>
    <scope>NUCLEOTIDE SEQUENCE</scope>
    <source>
        <strain evidence="3">AVDCRST_MAG10</strain>
    </source>
</reference>
<dbReference type="AlphaFoldDB" id="A0A6J4IVD8"/>
<dbReference type="InterPro" id="IPR014710">
    <property type="entry name" value="RmlC-like_jellyroll"/>
</dbReference>
<dbReference type="SUPFAM" id="SSF51182">
    <property type="entry name" value="RmlC-like cupins"/>
    <property type="match status" value="1"/>
</dbReference>
<dbReference type="EMBL" id="CADCTB010000165">
    <property type="protein sequence ID" value="CAA9260297.1"/>
    <property type="molecule type" value="Genomic_DNA"/>
</dbReference>
<evidence type="ECO:0000256" key="1">
    <source>
        <dbReference type="ARBA" id="ARBA00022723"/>
    </source>
</evidence>
<dbReference type="GO" id="GO:0046872">
    <property type="term" value="F:metal ion binding"/>
    <property type="evidence" value="ECO:0007669"/>
    <property type="project" value="UniProtKB-KW"/>
</dbReference>
<dbReference type="InterPro" id="IPR011051">
    <property type="entry name" value="RmlC_Cupin_sf"/>
</dbReference>
<dbReference type="InterPro" id="IPR013096">
    <property type="entry name" value="Cupin_2"/>
</dbReference>
<dbReference type="PANTHER" id="PTHR35848">
    <property type="entry name" value="OXALATE-BINDING PROTEIN"/>
    <property type="match status" value="1"/>
</dbReference>
<organism evidence="3">
    <name type="scientific">uncultured Acidimicrobiales bacterium</name>
    <dbReference type="NCBI Taxonomy" id="310071"/>
    <lineage>
        <taxon>Bacteria</taxon>
        <taxon>Bacillati</taxon>
        <taxon>Actinomycetota</taxon>
        <taxon>Acidimicrobiia</taxon>
        <taxon>Acidimicrobiales</taxon>
        <taxon>environmental samples</taxon>
    </lineage>
</organism>